<accession>X0TA67</accession>
<dbReference type="EMBL" id="BARS01012781">
    <property type="protein sequence ID" value="GAF90099.1"/>
    <property type="molecule type" value="Genomic_DNA"/>
</dbReference>
<organism evidence="1">
    <name type="scientific">marine sediment metagenome</name>
    <dbReference type="NCBI Taxonomy" id="412755"/>
    <lineage>
        <taxon>unclassified sequences</taxon>
        <taxon>metagenomes</taxon>
        <taxon>ecological metagenomes</taxon>
    </lineage>
</organism>
<sequence>MIGTYGQLEKCSSMGRWGEVDLPDVADSAVDDAVAAGGQTGVGAAGVFDFIGNIVGAAGDIIGGITGVKAAKENAAATIEATRNQLASSAIAYKSAALNAKLAPVLQAQ</sequence>
<reference evidence="1" key="1">
    <citation type="journal article" date="2014" name="Front. Microbiol.">
        <title>High frequency of phylogenetically diverse reductive dehalogenase-homologous genes in deep subseafloor sedimentary metagenomes.</title>
        <authorList>
            <person name="Kawai M."/>
            <person name="Futagami T."/>
            <person name="Toyoda A."/>
            <person name="Takaki Y."/>
            <person name="Nishi S."/>
            <person name="Hori S."/>
            <person name="Arai W."/>
            <person name="Tsubouchi T."/>
            <person name="Morono Y."/>
            <person name="Uchiyama I."/>
            <person name="Ito T."/>
            <person name="Fujiyama A."/>
            <person name="Inagaki F."/>
            <person name="Takami H."/>
        </authorList>
    </citation>
    <scope>NUCLEOTIDE SEQUENCE</scope>
    <source>
        <strain evidence="1">Expedition CK06-06</strain>
    </source>
</reference>
<proteinExistence type="predicted"/>
<gene>
    <name evidence="1" type="ORF">S01H1_22584</name>
</gene>
<comment type="caution">
    <text evidence="1">The sequence shown here is derived from an EMBL/GenBank/DDBJ whole genome shotgun (WGS) entry which is preliminary data.</text>
</comment>
<feature type="non-terminal residue" evidence="1">
    <location>
        <position position="109"/>
    </location>
</feature>
<dbReference type="AlphaFoldDB" id="X0TA67"/>
<protein>
    <submittedName>
        <fullName evidence="1">Uncharacterized protein</fullName>
    </submittedName>
</protein>
<evidence type="ECO:0000313" key="1">
    <source>
        <dbReference type="EMBL" id="GAF90099.1"/>
    </source>
</evidence>
<name>X0TA67_9ZZZZ</name>